<proteinExistence type="predicted"/>
<evidence type="ECO:0000313" key="3">
    <source>
        <dbReference type="Proteomes" id="UP001151760"/>
    </source>
</evidence>
<gene>
    <name evidence="2" type="ORF">Tco_1067553</name>
</gene>
<organism evidence="2 3">
    <name type="scientific">Tanacetum coccineum</name>
    <dbReference type="NCBI Taxonomy" id="301880"/>
    <lineage>
        <taxon>Eukaryota</taxon>
        <taxon>Viridiplantae</taxon>
        <taxon>Streptophyta</taxon>
        <taxon>Embryophyta</taxon>
        <taxon>Tracheophyta</taxon>
        <taxon>Spermatophyta</taxon>
        <taxon>Magnoliopsida</taxon>
        <taxon>eudicotyledons</taxon>
        <taxon>Gunneridae</taxon>
        <taxon>Pentapetalae</taxon>
        <taxon>asterids</taxon>
        <taxon>campanulids</taxon>
        <taxon>Asterales</taxon>
        <taxon>Asteraceae</taxon>
        <taxon>Asteroideae</taxon>
        <taxon>Anthemideae</taxon>
        <taxon>Anthemidinae</taxon>
        <taxon>Tanacetum</taxon>
    </lineage>
</organism>
<dbReference type="Proteomes" id="UP001151760">
    <property type="component" value="Unassembled WGS sequence"/>
</dbReference>
<evidence type="ECO:0000256" key="1">
    <source>
        <dbReference type="SAM" id="MobiDB-lite"/>
    </source>
</evidence>
<feature type="region of interest" description="Disordered" evidence="1">
    <location>
        <begin position="1"/>
        <end position="63"/>
    </location>
</feature>
<dbReference type="EMBL" id="BQNB010019487">
    <property type="protein sequence ID" value="GJT85836.1"/>
    <property type="molecule type" value="Genomic_DNA"/>
</dbReference>
<reference evidence="2" key="2">
    <citation type="submission" date="2022-01" db="EMBL/GenBank/DDBJ databases">
        <authorList>
            <person name="Yamashiro T."/>
            <person name="Shiraishi A."/>
            <person name="Satake H."/>
            <person name="Nakayama K."/>
        </authorList>
    </citation>
    <scope>NUCLEOTIDE SEQUENCE</scope>
</reference>
<feature type="compositionally biased region" description="Pro residues" evidence="1">
    <location>
        <begin position="31"/>
        <end position="45"/>
    </location>
</feature>
<evidence type="ECO:0000313" key="2">
    <source>
        <dbReference type="EMBL" id="GJT85836.1"/>
    </source>
</evidence>
<keyword evidence="3" id="KW-1185">Reference proteome</keyword>
<protein>
    <submittedName>
        <fullName evidence="2">Uncharacterized protein</fullName>
    </submittedName>
</protein>
<accession>A0ABQ5HD73</accession>
<dbReference type="Pfam" id="PF14223">
    <property type="entry name" value="Retrotran_gag_2"/>
    <property type="match status" value="1"/>
</dbReference>
<sequence>MSSSSKSSLDYSRKHRRAILKPWRQSHNIPSSPPSPPPNKTPPTSPITNSSPSSPSPPHNPTQNQIVHELRHLSNLLKINLQQAIEAINPSLPTSPLNLSRRDQQAVSELVRRNLNKKNTISTQDLIIKEKMESLLETTQAVYALKLPILKTQDYDLWSMRMGQYLTHTDYALWEVIMNGDAPAVVSASTEGPIPPKTTEQKLARKNELKAKSTLLLAIPDEHILKFHGIKDAKTLWEAIKTKFGGNKESKKMQKTIDV</sequence>
<name>A0ABQ5HD73_9ASTR</name>
<comment type="caution">
    <text evidence="2">The sequence shown here is derived from an EMBL/GenBank/DDBJ whole genome shotgun (WGS) entry which is preliminary data.</text>
</comment>
<reference evidence="2" key="1">
    <citation type="journal article" date="2022" name="Int. J. Mol. Sci.">
        <title>Draft Genome of Tanacetum Coccineum: Genomic Comparison of Closely Related Tanacetum-Family Plants.</title>
        <authorList>
            <person name="Yamashiro T."/>
            <person name="Shiraishi A."/>
            <person name="Nakayama K."/>
            <person name="Satake H."/>
        </authorList>
    </citation>
    <scope>NUCLEOTIDE SEQUENCE</scope>
</reference>